<dbReference type="Proteomes" id="UP001476798">
    <property type="component" value="Unassembled WGS sequence"/>
</dbReference>
<accession>A0ABV0Q086</accession>
<protein>
    <submittedName>
        <fullName evidence="1">Uncharacterized protein</fullName>
    </submittedName>
</protein>
<reference evidence="1 2" key="1">
    <citation type="submission" date="2021-06" db="EMBL/GenBank/DDBJ databases">
        <authorList>
            <person name="Palmer J.M."/>
        </authorList>
    </citation>
    <scope>NUCLEOTIDE SEQUENCE [LARGE SCALE GENOMIC DNA]</scope>
    <source>
        <strain evidence="1 2">GA_2019</strain>
        <tissue evidence="1">Muscle</tissue>
    </source>
</reference>
<comment type="caution">
    <text evidence="1">The sequence shown here is derived from an EMBL/GenBank/DDBJ whole genome shotgun (WGS) entry which is preliminary data.</text>
</comment>
<name>A0ABV0Q086_9TELE</name>
<organism evidence="1 2">
    <name type="scientific">Goodea atripinnis</name>
    <dbReference type="NCBI Taxonomy" id="208336"/>
    <lineage>
        <taxon>Eukaryota</taxon>
        <taxon>Metazoa</taxon>
        <taxon>Chordata</taxon>
        <taxon>Craniata</taxon>
        <taxon>Vertebrata</taxon>
        <taxon>Euteleostomi</taxon>
        <taxon>Actinopterygii</taxon>
        <taxon>Neopterygii</taxon>
        <taxon>Teleostei</taxon>
        <taxon>Neoteleostei</taxon>
        <taxon>Acanthomorphata</taxon>
        <taxon>Ovalentaria</taxon>
        <taxon>Atherinomorphae</taxon>
        <taxon>Cyprinodontiformes</taxon>
        <taxon>Goodeidae</taxon>
        <taxon>Goodea</taxon>
    </lineage>
</organism>
<dbReference type="EMBL" id="JAHRIO010092335">
    <property type="protein sequence ID" value="MEQ2189200.1"/>
    <property type="molecule type" value="Genomic_DNA"/>
</dbReference>
<evidence type="ECO:0000313" key="1">
    <source>
        <dbReference type="EMBL" id="MEQ2189200.1"/>
    </source>
</evidence>
<sequence length="77" mass="9038">MGLLQKPHPHRQVTLVSSNFSFPLRGLAGAISGKTPYPFHDRRNFRECDFPSMRLQSTTRKFRDEGRVSQKLKLFRY</sequence>
<gene>
    <name evidence="1" type="ORF">GOODEAATRI_022809</name>
</gene>
<evidence type="ECO:0000313" key="2">
    <source>
        <dbReference type="Proteomes" id="UP001476798"/>
    </source>
</evidence>
<keyword evidence="2" id="KW-1185">Reference proteome</keyword>
<proteinExistence type="predicted"/>